<evidence type="ECO:0000313" key="4">
    <source>
        <dbReference type="Proteomes" id="UP000299211"/>
    </source>
</evidence>
<dbReference type="EMBL" id="BJHX01000002">
    <property type="protein sequence ID" value="GDY69248.1"/>
    <property type="molecule type" value="Genomic_DNA"/>
</dbReference>
<dbReference type="Proteomes" id="UP000302139">
    <property type="component" value="Unassembled WGS sequence"/>
</dbReference>
<sequence>MPRLVSWVHAQASSPTPSTCAPPLRRTVYTWYRRTSARIHEPAGDSSATGAATRSRSRYQVAVHDARGSLGLPVIRGTFAKALDPGIPGNALYGPEGGPLPPGPSLRPLRLLDADDEQISRVSSAPNQMHA</sequence>
<protein>
    <submittedName>
        <fullName evidence="3">Uncharacterized protein</fullName>
    </submittedName>
</protein>
<dbReference type="EMBL" id="BJHY01000002">
    <property type="protein sequence ID" value="GDY79504.1"/>
    <property type="molecule type" value="Genomic_DNA"/>
</dbReference>
<reference evidence="3 4" key="1">
    <citation type="submission" date="2019-04" db="EMBL/GenBank/DDBJ databases">
        <title>Draft genome sequences of Streptomyces avermitilis ATCC 31267.</title>
        <authorList>
            <person name="Komaki H."/>
            <person name="Tamura T."/>
            <person name="Hosoyama A."/>
        </authorList>
    </citation>
    <scope>NUCLEOTIDE SEQUENCE [LARGE SCALE GENOMIC DNA]</scope>
    <source>
        <strain evidence="3 4">ATCC 31267</strain>
    </source>
</reference>
<evidence type="ECO:0000313" key="5">
    <source>
        <dbReference type="Proteomes" id="UP000302139"/>
    </source>
</evidence>
<accession>A0A4D4N674</accession>
<organism evidence="3 4">
    <name type="scientific">Streptomyces avermitilis</name>
    <dbReference type="NCBI Taxonomy" id="33903"/>
    <lineage>
        <taxon>Bacteria</taxon>
        <taxon>Bacillati</taxon>
        <taxon>Actinomycetota</taxon>
        <taxon>Actinomycetes</taxon>
        <taxon>Kitasatosporales</taxon>
        <taxon>Streptomycetaceae</taxon>
        <taxon>Streptomyces</taxon>
    </lineage>
</organism>
<evidence type="ECO:0000256" key="1">
    <source>
        <dbReference type="SAM" id="MobiDB-lite"/>
    </source>
</evidence>
<gene>
    <name evidence="2" type="ORF">SAV14893_086410</name>
    <name evidence="3" type="ORF">SAV31267_089890</name>
</gene>
<proteinExistence type="predicted"/>
<name>A0A4D4N674_STRAX</name>
<dbReference type="AlphaFoldDB" id="A0A4D4N674"/>
<feature type="region of interest" description="Disordered" evidence="1">
    <location>
        <begin position="88"/>
        <end position="109"/>
    </location>
</feature>
<evidence type="ECO:0000313" key="3">
    <source>
        <dbReference type="EMBL" id="GDY79504.1"/>
    </source>
</evidence>
<dbReference type="Proteomes" id="UP000299211">
    <property type="component" value="Unassembled WGS sequence"/>
</dbReference>
<reference evidence="2 5" key="2">
    <citation type="submission" date="2019-04" db="EMBL/GenBank/DDBJ databases">
        <title>Draft genome sequences of Streptomyces avermitilis NBRC 14893.</title>
        <authorList>
            <person name="Komaki H."/>
            <person name="Tamura T."/>
            <person name="Hosoyama A."/>
        </authorList>
    </citation>
    <scope>NUCLEOTIDE SEQUENCE [LARGE SCALE GENOMIC DNA]</scope>
    <source>
        <strain evidence="2 5">NBRC 14893</strain>
    </source>
</reference>
<evidence type="ECO:0000313" key="2">
    <source>
        <dbReference type="EMBL" id="GDY69248.1"/>
    </source>
</evidence>
<comment type="caution">
    <text evidence="3">The sequence shown here is derived from an EMBL/GenBank/DDBJ whole genome shotgun (WGS) entry which is preliminary data.</text>
</comment>